<comment type="caution">
    <text evidence="2">The sequence shown here is derived from an EMBL/GenBank/DDBJ whole genome shotgun (WGS) entry which is preliminary data.</text>
</comment>
<dbReference type="EMBL" id="JBCEZU010000013">
    <property type="protein sequence ID" value="KAK9540712.1"/>
    <property type="molecule type" value="Genomic_DNA"/>
</dbReference>
<proteinExistence type="predicted"/>
<evidence type="ECO:0000313" key="2">
    <source>
        <dbReference type="EMBL" id="KAK9540712.1"/>
    </source>
</evidence>
<gene>
    <name evidence="2" type="ORF">VZT92_003149</name>
</gene>
<name>A0AAW1G0L9_ZOAVI</name>
<organism evidence="2 3">
    <name type="scientific">Zoarces viviparus</name>
    <name type="common">Viviparous eelpout</name>
    <name type="synonym">Blennius viviparus</name>
    <dbReference type="NCBI Taxonomy" id="48416"/>
    <lineage>
        <taxon>Eukaryota</taxon>
        <taxon>Metazoa</taxon>
        <taxon>Chordata</taxon>
        <taxon>Craniata</taxon>
        <taxon>Vertebrata</taxon>
        <taxon>Euteleostomi</taxon>
        <taxon>Actinopterygii</taxon>
        <taxon>Neopterygii</taxon>
        <taxon>Teleostei</taxon>
        <taxon>Neoteleostei</taxon>
        <taxon>Acanthomorphata</taxon>
        <taxon>Eupercaria</taxon>
        <taxon>Perciformes</taxon>
        <taxon>Cottioidei</taxon>
        <taxon>Zoarcales</taxon>
        <taxon>Zoarcidae</taxon>
        <taxon>Zoarcinae</taxon>
        <taxon>Zoarces</taxon>
    </lineage>
</organism>
<sequence length="68" mass="8123">MSRKEDTKRQGFSLKPAMKEEGPPSTKAFETRPPNVSTVRRMYDSRELPVQMDYNFRDYNICWKVKSY</sequence>
<dbReference type="Proteomes" id="UP001488805">
    <property type="component" value="Unassembled WGS sequence"/>
</dbReference>
<reference evidence="2 3" key="1">
    <citation type="journal article" date="2024" name="Genome Biol. Evol.">
        <title>Chromosome-level genome assembly of the viviparous eelpout Zoarces viviparus.</title>
        <authorList>
            <person name="Fuhrmann N."/>
            <person name="Brasseur M.V."/>
            <person name="Bakowski C.E."/>
            <person name="Podsiadlowski L."/>
            <person name="Prost S."/>
            <person name="Krehenwinkel H."/>
            <person name="Mayer C."/>
        </authorList>
    </citation>
    <scope>NUCLEOTIDE SEQUENCE [LARGE SCALE GENOMIC DNA]</scope>
    <source>
        <strain evidence="2">NO-MEL_2022_Ind0_liver</strain>
    </source>
</reference>
<dbReference type="AlphaFoldDB" id="A0AAW1G0L9"/>
<evidence type="ECO:0000256" key="1">
    <source>
        <dbReference type="SAM" id="MobiDB-lite"/>
    </source>
</evidence>
<feature type="region of interest" description="Disordered" evidence="1">
    <location>
        <begin position="1"/>
        <end position="34"/>
    </location>
</feature>
<accession>A0AAW1G0L9</accession>
<keyword evidence="3" id="KW-1185">Reference proteome</keyword>
<protein>
    <submittedName>
        <fullName evidence="2">Uncharacterized protein</fullName>
    </submittedName>
</protein>
<evidence type="ECO:0000313" key="3">
    <source>
        <dbReference type="Proteomes" id="UP001488805"/>
    </source>
</evidence>